<name>K7A0P6_9ALTE</name>
<evidence type="ECO:0000256" key="1">
    <source>
        <dbReference type="SAM" id="SignalP"/>
    </source>
</evidence>
<dbReference type="EMBL" id="CP003837">
    <property type="protein sequence ID" value="AGH46860.1"/>
    <property type="molecule type" value="Genomic_DNA"/>
</dbReference>
<proteinExistence type="predicted"/>
<dbReference type="AlphaFoldDB" id="K7A0P6"/>
<evidence type="ECO:0000313" key="3">
    <source>
        <dbReference type="Proteomes" id="UP000011864"/>
    </source>
</evidence>
<dbReference type="OrthoDB" id="9813892at2"/>
<dbReference type="SUPFAM" id="SSF110296">
    <property type="entry name" value="Oligoxyloglucan reducing end-specific cellobiohydrolase"/>
    <property type="match status" value="1"/>
</dbReference>
<evidence type="ECO:0000313" key="2">
    <source>
        <dbReference type="EMBL" id="AGH46860.1"/>
    </source>
</evidence>
<dbReference type="PATRIC" id="fig|1129794.4.peg.4742"/>
<organism evidence="2 3">
    <name type="scientific">Paraglaciecola psychrophila 170</name>
    <dbReference type="NCBI Taxonomy" id="1129794"/>
    <lineage>
        <taxon>Bacteria</taxon>
        <taxon>Pseudomonadati</taxon>
        <taxon>Pseudomonadota</taxon>
        <taxon>Gammaproteobacteria</taxon>
        <taxon>Alteromonadales</taxon>
        <taxon>Alteromonadaceae</taxon>
        <taxon>Paraglaciecola</taxon>
    </lineage>
</organism>
<feature type="signal peptide" evidence="1">
    <location>
        <begin position="1"/>
        <end position="19"/>
    </location>
</feature>
<dbReference type="PANTHER" id="PTHR47199">
    <property type="entry name" value="PHOTOSYSTEM II STABILITY/ASSEMBLY FACTOR HCF136, CHLOROPLASTIC"/>
    <property type="match status" value="1"/>
</dbReference>
<keyword evidence="3" id="KW-1185">Reference proteome</keyword>
<sequence>MIKAFSFILGIMLSFTALADSVQVLDPNVSFQAVHRIGQHIVASGTNGGIYQSTDNGENWSKVTGPENSVGLQFRDIQLLSNGSLIVMSAGEGDSSRIYRTDDGKNWQLQIAGTRATTFYDCMHFVNEQQGWLYGDSDEEGLFILGTVDGGRHWKRQKLALEAQAGEGGFASSGTCLNKGRDNNIYIGTGNALTPRVLIKNGLNGQQSWQSLDTPFLGGEAAGVFSVQQTEQWLYIFGGSLKDQQSPAKAQRYNLETTQWSALPEVPLKGAVYGSDVIIKDNKTKVLIANPQGVSLWQEGSKSWTMLSKNNIWSLTCDDSLGCVGAGKDGLVERFTFDLER</sequence>
<protein>
    <recommendedName>
        <fullName evidence="4">Photosynthesis system II assembly factor Ycf48/Hcf136-like domain-containing protein</fullName>
    </recommendedName>
</protein>
<dbReference type="Proteomes" id="UP000011864">
    <property type="component" value="Chromosome"/>
</dbReference>
<keyword evidence="1" id="KW-0732">Signal</keyword>
<accession>K7A0P6</accession>
<dbReference type="InterPro" id="IPR015915">
    <property type="entry name" value="Kelch-typ_b-propeller"/>
</dbReference>
<dbReference type="PANTHER" id="PTHR47199:SF2">
    <property type="entry name" value="PHOTOSYSTEM II STABILITY_ASSEMBLY FACTOR HCF136, CHLOROPLASTIC"/>
    <property type="match status" value="1"/>
</dbReference>
<dbReference type="InterPro" id="IPR015943">
    <property type="entry name" value="WD40/YVTN_repeat-like_dom_sf"/>
</dbReference>
<dbReference type="KEGG" id="gps:C427_4761"/>
<dbReference type="HOGENOM" id="CLU_064269_0_0_6"/>
<gene>
    <name evidence="2" type="ORF">C427_4761</name>
</gene>
<dbReference type="STRING" id="1129794.C427_4761"/>
<reference evidence="2 3" key="1">
    <citation type="journal article" date="2013" name="Genome Announc.">
        <title>Complete Genome Sequence of Glaciecola psychrophila Strain 170T.</title>
        <authorList>
            <person name="Yin J."/>
            <person name="Chen J."/>
            <person name="Liu G."/>
            <person name="Yu Y."/>
            <person name="Song L."/>
            <person name="Wang X."/>
            <person name="Qu X."/>
        </authorList>
    </citation>
    <scope>NUCLEOTIDE SEQUENCE [LARGE SCALE GENOMIC DNA]</scope>
    <source>
        <strain evidence="2 3">170</strain>
    </source>
</reference>
<feature type="chain" id="PRO_5003902457" description="Photosynthesis system II assembly factor Ycf48/Hcf136-like domain-containing protein" evidence="1">
    <location>
        <begin position="20"/>
        <end position="341"/>
    </location>
</feature>
<evidence type="ECO:0008006" key="4">
    <source>
        <dbReference type="Google" id="ProtNLM"/>
    </source>
</evidence>
<dbReference type="Gene3D" id="2.130.10.10">
    <property type="entry name" value="YVTN repeat-like/Quinoprotein amine dehydrogenase"/>
    <property type="match status" value="1"/>
</dbReference>
<dbReference type="Gene3D" id="2.120.10.80">
    <property type="entry name" value="Kelch-type beta propeller"/>
    <property type="match status" value="1"/>
</dbReference>
<dbReference type="eggNOG" id="COG4447">
    <property type="taxonomic scope" value="Bacteria"/>
</dbReference>